<feature type="transmembrane region" description="Helical" evidence="4">
    <location>
        <begin position="34"/>
        <end position="54"/>
    </location>
</feature>
<evidence type="ECO:0000313" key="7">
    <source>
        <dbReference type="Proteomes" id="UP001596302"/>
    </source>
</evidence>
<keyword evidence="4" id="KW-0472">Membrane</keyword>
<reference evidence="7" key="1">
    <citation type="journal article" date="2019" name="Int. J. Syst. Evol. Microbiol.">
        <title>The Global Catalogue of Microorganisms (GCM) 10K type strain sequencing project: providing services to taxonomists for standard genome sequencing and annotation.</title>
        <authorList>
            <consortium name="The Broad Institute Genomics Platform"/>
            <consortium name="The Broad Institute Genome Sequencing Center for Infectious Disease"/>
            <person name="Wu L."/>
            <person name="Ma J."/>
        </authorList>
    </citation>
    <scope>NUCLEOTIDE SEQUENCE [LARGE SCALE GENOMIC DNA]</scope>
    <source>
        <strain evidence="7">CCM 8391</strain>
    </source>
</reference>
<keyword evidence="1" id="KW-0805">Transcription regulation</keyword>
<gene>
    <name evidence="6" type="ORF">ACFQE5_11350</name>
</gene>
<proteinExistence type="predicted"/>
<dbReference type="Pfam" id="PF00196">
    <property type="entry name" value="GerE"/>
    <property type="match status" value="1"/>
</dbReference>
<dbReference type="PROSITE" id="PS50043">
    <property type="entry name" value="HTH_LUXR_2"/>
    <property type="match status" value="1"/>
</dbReference>
<dbReference type="InterPro" id="IPR036388">
    <property type="entry name" value="WH-like_DNA-bd_sf"/>
</dbReference>
<evidence type="ECO:0000259" key="5">
    <source>
        <dbReference type="PROSITE" id="PS50043"/>
    </source>
</evidence>
<dbReference type="SUPFAM" id="SSF46894">
    <property type="entry name" value="C-terminal effector domain of the bipartite response regulators"/>
    <property type="match status" value="1"/>
</dbReference>
<dbReference type="Proteomes" id="UP001596302">
    <property type="component" value="Unassembled WGS sequence"/>
</dbReference>
<feature type="transmembrane region" description="Helical" evidence="4">
    <location>
        <begin position="136"/>
        <end position="156"/>
    </location>
</feature>
<comment type="caution">
    <text evidence="6">The sequence shown here is derived from an EMBL/GenBank/DDBJ whole genome shotgun (WGS) entry which is preliminary data.</text>
</comment>
<keyword evidence="4" id="KW-1133">Transmembrane helix</keyword>
<evidence type="ECO:0000256" key="3">
    <source>
        <dbReference type="ARBA" id="ARBA00023163"/>
    </source>
</evidence>
<dbReference type="PANTHER" id="PTHR44688">
    <property type="entry name" value="DNA-BINDING TRANSCRIPTIONAL ACTIVATOR DEVR_DOSR"/>
    <property type="match status" value="1"/>
</dbReference>
<protein>
    <submittedName>
        <fullName evidence="6">LuxR C-terminal-related transcriptional regulator</fullName>
    </submittedName>
</protein>
<dbReference type="SMART" id="SM00421">
    <property type="entry name" value="HTH_LUXR"/>
    <property type="match status" value="1"/>
</dbReference>
<dbReference type="CDD" id="cd06170">
    <property type="entry name" value="LuxR_C_like"/>
    <property type="match status" value="1"/>
</dbReference>
<keyword evidence="2" id="KW-0238">DNA-binding</keyword>
<keyword evidence="7" id="KW-1185">Reference proteome</keyword>
<feature type="transmembrane region" description="Helical" evidence="4">
    <location>
        <begin position="103"/>
        <end position="124"/>
    </location>
</feature>
<evidence type="ECO:0000256" key="1">
    <source>
        <dbReference type="ARBA" id="ARBA00023015"/>
    </source>
</evidence>
<keyword evidence="4" id="KW-0812">Transmembrane</keyword>
<dbReference type="EMBL" id="JBHSQW010000025">
    <property type="protein sequence ID" value="MFC5994807.1"/>
    <property type="molecule type" value="Genomic_DNA"/>
</dbReference>
<evidence type="ECO:0000256" key="2">
    <source>
        <dbReference type="ARBA" id="ARBA00023125"/>
    </source>
</evidence>
<dbReference type="PRINTS" id="PR00038">
    <property type="entry name" value="HTHLUXR"/>
</dbReference>
<dbReference type="InterPro" id="IPR000792">
    <property type="entry name" value="Tscrpt_reg_LuxR_C"/>
</dbReference>
<evidence type="ECO:0000256" key="4">
    <source>
        <dbReference type="SAM" id="Phobius"/>
    </source>
</evidence>
<organism evidence="6 7">
    <name type="scientific">Pseudonocardia hispaniensis</name>
    <dbReference type="NCBI Taxonomy" id="904933"/>
    <lineage>
        <taxon>Bacteria</taxon>
        <taxon>Bacillati</taxon>
        <taxon>Actinomycetota</taxon>
        <taxon>Actinomycetes</taxon>
        <taxon>Pseudonocardiales</taxon>
        <taxon>Pseudonocardiaceae</taxon>
        <taxon>Pseudonocardia</taxon>
    </lineage>
</organism>
<feature type="domain" description="HTH luxR-type" evidence="5">
    <location>
        <begin position="228"/>
        <end position="293"/>
    </location>
</feature>
<feature type="transmembrane region" description="Helical" evidence="4">
    <location>
        <begin position="7"/>
        <end position="28"/>
    </location>
</feature>
<dbReference type="InterPro" id="IPR016032">
    <property type="entry name" value="Sig_transdc_resp-reg_C-effctor"/>
</dbReference>
<sequence length="307" mass="32503">MTNRLERLLVLPRAAVGLGLAVVVPVVSDLPHPVAVAAGLYLLAVSAAAAVVLRREPAARLGLWTSAADTIAGIGVVMALGTTESSPAVFLLPLLAFELALKHGLPGITLALGALAVGIGARAAHRAQQFGLEPRVWLIAVMAALTGLLVTAASALRLAERRRDDAERDRRLLAGLLRGTVEAVLAESGRSTRAAHHKDLRELVDLACRHPAAGTEIARRLAAEITVRRGSPGPLSAREMEVLRLLRDGHSDRAIAKQLFLSQGTVRVHISNATRKLGVQSRSDAVDWLRAQEAEAQPADEPEVRPA</sequence>
<accession>A0ABW1J2X0</accession>
<keyword evidence="3" id="KW-0804">Transcription</keyword>
<name>A0ABW1J2X0_9PSEU</name>
<feature type="transmembrane region" description="Helical" evidence="4">
    <location>
        <begin position="61"/>
        <end position="83"/>
    </location>
</feature>
<dbReference type="PANTHER" id="PTHR44688:SF16">
    <property type="entry name" value="DNA-BINDING TRANSCRIPTIONAL ACTIVATOR DEVR_DOSR"/>
    <property type="match status" value="1"/>
</dbReference>
<dbReference type="Gene3D" id="1.10.10.10">
    <property type="entry name" value="Winged helix-like DNA-binding domain superfamily/Winged helix DNA-binding domain"/>
    <property type="match status" value="1"/>
</dbReference>
<evidence type="ECO:0000313" key="6">
    <source>
        <dbReference type="EMBL" id="MFC5994807.1"/>
    </source>
</evidence>